<proteinExistence type="predicted"/>
<protein>
    <recommendedName>
        <fullName evidence="4">META domain-containing protein</fullName>
    </recommendedName>
</protein>
<organism evidence="2 3">
    <name type="scientific">Leucobacter exalbidus</name>
    <dbReference type="NCBI Taxonomy" id="662960"/>
    <lineage>
        <taxon>Bacteria</taxon>
        <taxon>Bacillati</taxon>
        <taxon>Actinomycetota</taxon>
        <taxon>Actinomycetes</taxon>
        <taxon>Micrococcales</taxon>
        <taxon>Microbacteriaceae</taxon>
        <taxon>Leucobacter</taxon>
    </lineage>
</organism>
<dbReference type="EMBL" id="JAFIDA010000001">
    <property type="protein sequence ID" value="MBP1327126.1"/>
    <property type="molecule type" value="Genomic_DNA"/>
</dbReference>
<evidence type="ECO:0008006" key="4">
    <source>
        <dbReference type="Google" id="ProtNLM"/>
    </source>
</evidence>
<dbReference type="RefSeq" id="WP_209705928.1">
    <property type="nucleotide sequence ID" value="NZ_JAFIDA010000001.1"/>
</dbReference>
<feature type="chain" id="PRO_5037348593" description="META domain-containing protein" evidence="1">
    <location>
        <begin position="27"/>
        <end position="151"/>
    </location>
</feature>
<evidence type="ECO:0000256" key="1">
    <source>
        <dbReference type="SAM" id="SignalP"/>
    </source>
</evidence>
<comment type="caution">
    <text evidence="2">The sequence shown here is derived from an EMBL/GenBank/DDBJ whole genome shotgun (WGS) entry which is preliminary data.</text>
</comment>
<keyword evidence="1" id="KW-0732">Signal</keyword>
<feature type="signal peptide" evidence="1">
    <location>
        <begin position="1"/>
        <end position="26"/>
    </location>
</feature>
<evidence type="ECO:0000313" key="3">
    <source>
        <dbReference type="Proteomes" id="UP000675163"/>
    </source>
</evidence>
<dbReference type="Proteomes" id="UP000675163">
    <property type="component" value="Unassembled WGS sequence"/>
</dbReference>
<evidence type="ECO:0000313" key="2">
    <source>
        <dbReference type="EMBL" id="MBP1327126.1"/>
    </source>
</evidence>
<gene>
    <name evidence="2" type="ORF">JOF28_002358</name>
</gene>
<dbReference type="AlphaFoldDB" id="A0A940PXX9"/>
<keyword evidence="3" id="KW-1185">Reference proteome</keyword>
<sequence>MSTMKHALGMLCAGVLAFGLVFTAHALTLPAFGPGGAGGSGQEHTTNPLSRELIGRWKAPEPANQEAYVEFYADGTWQASDGCNKAASTWEVGPQGAFDGGVETPTTLIACYNALIPRALRGATRVEVAAGPSLLLFDDIGLTFVLERSAQ</sequence>
<reference evidence="2" key="1">
    <citation type="submission" date="2021-02" db="EMBL/GenBank/DDBJ databases">
        <title>Sequencing the genomes of 1000 actinobacteria strains.</title>
        <authorList>
            <person name="Klenk H.-P."/>
        </authorList>
    </citation>
    <scope>NUCLEOTIDE SEQUENCE</scope>
    <source>
        <strain evidence="2">DSM 22850</strain>
    </source>
</reference>
<name>A0A940PXX9_9MICO</name>
<accession>A0A940PXX9</accession>